<dbReference type="PANTHER" id="PTHR37819">
    <property type="entry name" value="PROTEIN PSIE"/>
    <property type="match status" value="1"/>
</dbReference>
<feature type="transmembrane region" description="Helical" evidence="8">
    <location>
        <begin position="80"/>
        <end position="99"/>
    </location>
</feature>
<keyword evidence="5 8" id="KW-0812">Transmembrane</keyword>
<dbReference type="AlphaFoldDB" id="A0A7X6D9N0"/>
<gene>
    <name evidence="9" type="ORF">HED35_09565</name>
</gene>
<comment type="subcellular location">
    <subcellularLocation>
        <location evidence="1">Cell inner membrane</location>
        <topology evidence="1">Multi-pass membrane protein</topology>
    </subcellularLocation>
</comment>
<evidence type="ECO:0000256" key="3">
    <source>
        <dbReference type="ARBA" id="ARBA00021903"/>
    </source>
</evidence>
<evidence type="ECO:0000256" key="8">
    <source>
        <dbReference type="SAM" id="Phobius"/>
    </source>
</evidence>
<dbReference type="InterPro" id="IPR020948">
    <property type="entry name" value="P_starv_induced_PsiE-like"/>
</dbReference>
<evidence type="ECO:0000256" key="5">
    <source>
        <dbReference type="ARBA" id="ARBA00022692"/>
    </source>
</evidence>
<dbReference type="GO" id="GO:0016036">
    <property type="term" value="P:cellular response to phosphate starvation"/>
    <property type="evidence" value="ECO:0007669"/>
    <property type="project" value="InterPro"/>
</dbReference>
<sequence>MVETYKKVLEKIIKSFLFILGILIVIYMARDLIEVFKVIMTAQMKGSLVGISDFILAFFMLFEFIVMIIKYIEDTHNIPIKYLVIISITAILRQLLVVHDNGLQTLLLTLSILILVVVLFVIELIKEKELKRGKTTK</sequence>
<keyword evidence="7 8" id="KW-0472">Membrane</keyword>
<feature type="transmembrane region" description="Helical" evidence="8">
    <location>
        <begin position="49"/>
        <end position="68"/>
    </location>
</feature>
<comment type="caution">
    <text evidence="9">The sequence shown here is derived from an EMBL/GenBank/DDBJ whole genome shotgun (WGS) entry which is preliminary data.</text>
</comment>
<name>A0A7X6D9N0_9ENTE</name>
<evidence type="ECO:0000256" key="1">
    <source>
        <dbReference type="ARBA" id="ARBA00004429"/>
    </source>
</evidence>
<dbReference type="EMBL" id="JAAVMB010000010">
    <property type="protein sequence ID" value="NKC68337.1"/>
    <property type="molecule type" value="Genomic_DNA"/>
</dbReference>
<dbReference type="Proteomes" id="UP000521358">
    <property type="component" value="Unassembled WGS sequence"/>
</dbReference>
<keyword evidence="6 8" id="KW-1133">Transmembrane helix</keyword>
<comment type="similarity">
    <text evidence="2">Belongs to the PsiE family.</text>
</comment>
<evidence type="ECO:0000313" key="9">
    <source>
        <dbReference type="EMBL" id="NKC68337.1"/>
    </source>
</evidence>
<organism evidence="9 10">
    <name type="scientific">Vagococcus fluvialis</name>
    <dbReference type="NCBI Taxonomy" id="2738"/>
    <lineage>
        <taxon>Bacteria</taxon>
        <taxon>Bacillati</taxon>
        <taxon>Bacillota</taxon>
        <taxon>Bacilli</taxon>
        <taxon>Lactobacillales</taxon>
        <taxon>Enterococcaceae</taxon>
        <taxon>Vagococcus</taxon>
    </lineage>
</organism>
<evidence type="ECO:0000313" key="10">
    <source>
        <dbReference type="Proteomes" id="UP000521358"/>
    </source>
</evidence>
<protein>
    <recommendedName>
        <fullName evidence="3">Protein PsiE</fullName>
    </recommendedName>
</protein>
<reference evidence="9 10" key="1">
    <citation type="submission" date="2020-03" db="EMBL/GenBank/DDBJ databases">
        <title>Bacterial samples isolated from urine from healthy bovine heifers (Gyr breed).</title>
        <authorList>
            <person name="Giannattasio-Ferraz S."/>
            <person name="Maskeri L."/>
            <person name="Penido A."/>
            <person name="Barbosa-Stancioli E.F."/>
            <person name="Putonti C."/>
        </authorList>
    </citation>
    <scope>NUCLEOTIDE SEQUENCE [LARGE SCALE GENOMIC DNA]</scope>
    <source>
        <strain evidence="9 10">UFMG-H7</strain>
    </source>
</reference>
<evidence type="ECO:0000256" key="6">
    <source>
        <dbReference type="ARBA" id="ARBA00022989"/>
    </source>
</evidence>
<keyword evidence="4" id="KW-1003">Cell membrane</keyword>
<dbReference type="InterPro" id="IPR009315">
    <property type="entry name" value="P_starv_induced_PsiE"/>
</dbReference>
<evidence type="ECO:0000256" key="4">
    <source>
        <dbReference type="ARBA" id="ARBA00022475"/>
    </source>
</evidence>
<dbReference type="RefSeq" id="WP_167807546.1">
    <property type="nucleotide sequence ID" value="NZ_JAAVMB010000010.1"/>
</dbReference>
<dbReference type="PANTHER" id="PTHR37819:SF1">
    <property type="entry name" value="PROTEIN PSIE"/>
    <property type="match status" value="1"/>
</dbReference>
<dbReference type="Pfam" id="PF06146">
    <property type="entry name" value="PsiE"/>
    <property type="match status" value="1"/>
</dbReference>
<evidence type="ECO:0000256" key="7">
    <source>
        <dbReference type="ARBA" id="ARBA00023136"/>
    </source>
</evidence>
<evidence type="ECO:0000256" key="2">
    <source>
        <dbReference type="ARBA" id="ARBA00005632"/>
    </source>
</evidence>
<feature type="transmembrane region" description="Helical" evidence="8">
    <location>
        <begin position="12"/>
        <end position="29"/>
    </location>
</feature>
<dbReference type="GO" id="GO:0005886">
    <property type="term" value="C:plasma membrane"/>
    <property type="evidence" value="ECO:0007669"/>
    <property type="project" value="UniProtKB-SubCell"/>
</dbReference>
<feature type="transmembrane region" description="Helical" evidence="8">
    <location>
        <begin position="105"/>
        <end position="125"/>
    </location>
</feature>
<proteinExistence type="inferred from homology"/>
<accession>A0A7X6D9N0</accession>